<proteinExistence type="predicted"/>
<reference evidence="1" key="1">
    <citation type="journal article" date="2014" name="Front. Microbiol.">
        <title>High frequency of phylogenetically diverse reductive dehalogenase-homologous genes in deep subseafloor sedimentary metagenomes.</title>
        <authorList>
            <person name="Kawai M."/>
            <person name="Futagami T."/>
            <person name="Toyoda A."/>
            <person name="Takaki Y."/>
            <person name="Nishi S."/>
            <person name="Hori S."/>
            <person name="Arai W."/>
            <person name="Tsubouchi T."/>
            <person name="Morono Y."/>
            <person name="Uchiyama I."/>
            <person name="Ito T."/>
            <person name="Fujiyama A."/>
            <person name="Inagaki F."/>
            <person name="Takami H."/>
        </authorList>
    </citation>
    <scope>NUCLEOTIDE SEQUENCE</scope>
    <source>
        <strain evidence="1">Expedition CK06-06</strain>
    </source>
</reference>
<dbReference type="EMBL" id="BARS01033214">
    <property type="protein sequence ID" value="GAG23415.1"/>
    <property type="molecule type" value="Genomic_DNA"/>
</dbReference>
<name>X0VYL0_9ZZZZ</name>
<organism evidence="1">
    <name type="scientific">marine sediment metagenome</name>
    <dbReference type="NCBI Taxonomy" id="412755"/>
    <lineage>
        <taxon>unclassified sequences</taxon>
        <taxon>metagenomes</taxon>
        <taxon>ecological metagenomes</taxon>
    </lineage>
</organism>
<protein>
    <recommendedName>
        <fullName evidence="2">Pyruvate:ferredoxin oxidoreductase core domain-containing protein</fullName>
    </recommendedName>
</protein>
<feature type="non-terminal residue" evidence="1">
    <location>
        <position position="1"/>
    </location>
</feature>
<dbReference type="SUPFAM" id="SSF52518">
    <property type="entry name" value="Thiamin diphosphate-binding fold (THDP-binding)"/>
    <property type="match status" value="1"/>
</dbReference>
<sequence length="260" mass="29066">ATFQEAKDMTRWAFELSERVGLPCMIRSVTRLSHSRGNVKLAEIPQRSRSARFEGGYVAGVFVPIKHAELHQKLEQAREEFEGSEFNWYVGREGARFVIVTSGSGWLYSREAVAALGLDGEVGILKIGTTWPLPERFIVDHLKKVTEVLIVEEVDPFLEQNIKVLLAEQAKTLGPIEVYGARSGHLPAFGDINQDKVARALADIRGLEYRARDEQYARRAGELALTYVPPRLPTFCPGCPHRASLWAIKAALKLEGRIQA</sequence>
<dbReference type="InterPro" id="IPR009014">
    <property type="entry name" value="Transketo_C/PFOR_II"/>
</dbReference>
<dbReference type="Gene3D" id="3.40.50.920">
    <property type="match status" value="1"/>
</dbReference>
<comment type="caution">
    <text evidence="1">The sequence shown here is derived from an EMBL/GenBank/DDBJ whole genome shotgun (WGS) entry which is preliminary data.</text>
</comment>
<dbReference type="InterPro" id="IPR029061">
    <property type="entry name" value="THDP-binding"/>
</dbReference>
<evidence type="ECO:0000313" key="1">
    <source>
        <dbReference type="EMBL" id="GAG23415.1"/>
    </source>
</evidence>
<dbReference type="AlphaFoldDB" id="X0VYL0"/>
<dbReference type="Gene3D" id="3.40.50.970">
    <property type="match status" value="1"/>
</dbReference>
<feature type="non-terminal residue" evidence="1">
    <location>
        <position position="260"/>
    </location>
</feature>
<evidence type="ECO:0008006" key="2">
    <source>
        <dbReference type="Google" id="ProtNLM"/>
    </source>
</evidence>
<accession>X0VYL0</accession>
<gene>
    <name evidence="1" type="ORF">S01H1_51474</name>
</gene>
<dbReference type="SUPFAM" id="SSF52922">
    <property type="entry name" value="TK C-terminal domain-like"/>
    <property type="match status" value="1"/>
</dbReference>